<reference evidence="3" key="1">
    <citation type="submission" date="2015-03" db="EMBL/GenBank/DDBJ databases">
        <title>Pseudomonas frederiksbergensis hydrocarbon degrader.</title>
        <authorList>
            <person name="Brown L.M."/>
            <person name="Ruiz O.N."/>
            <person name="Mueller S."/>
            <person name="Gunasekera T.S."/>
        </authorList>
    </citation>
    <scope>NUCLEOTIDE SEQUENCE [LARGE SCALE GENOMIC DNA]</scope>
    <source>
        <strain evidence="3">SI8</strain>
    </source>
</reference>
<dbReference type="OrthoDB" id="7216522at2"/>
<feature type="transmembrane region" description="Helical" evidence="1">
    <location>
        <begin position="129"/>
        <end position="146"/>
    </location>
</feature>
<gene>
    <name evidence="2" type="ORF">JZ00_24130</name>
</gene>
<keyword evidence="1" id="KW-0812">Transmembrane</keyword>
<protein>
    <submittedName>
        <fullName evidence="2">Amino acid transporter</fullName>
    </submittedName>
</protein>
<organism evidence="2 3">
    <name type="scientific">Pseudomonas frederiksbergensis</name>
    <dbReference type="NCBI Taxonomy" id="104087"/>
    <lineage>
        <taxon>Bacteria</taxon>
        <taxon>Pseudomonadati</taxon>
        <taxon>Pseudomonadota</taxon>
        <taxon>Gammaproteobacteria</taxon>
        <taxon>Pseudomonadales</taxon>
        <taxon>Pseudomonadaceae</taxon>
        <taxon>Pseudomonas</taxon>
    </lineage>
</organism>
<feature type="transmembrane region" description="Helical" evidence="1">
    <location>
        <begin position="41"/>
        <end position="60"/>
    </location>
</feature>
<dbReference type="Proteomes" id="UP000030949">
    <property type="component" value="Unassembled WGS sequence"/>
</dbReference>
<feature type="transmembrane region" description="Helical" evidence="1">
    <location>
        <begin position="234"/>
        <end position="253"/>
    </location>
</feature>
<feature type="transmembrane region" description="Helical" evidence="1">
    <location>
        <begin position="72"/>
        <end position="94"/>
    </location>
</feature>
<accession>A0A0B1YUK3</accession>
<evidence type="ECO:0000256" key="1">
    <source>
        <dbReference type="SAM" id="Phobius"/>
    </source>
</evidence>
<feature type="transmembrane region" description="Helical" evidence="1">
    <location>
        <begin position="9"/>
        <end position="29"/>
    </location>
</feature>
<evidence type="ECO:0000313" key="2">
    <source>
        <dbReference type="EMBL" id="KHK62269.1"/>
    </source>
</evidence>
<feature type="transmembrane region" description="Helical" evidence="1">
    <location>
        <begin position="100"/>
        <end position="117"/>
    </location>
</feature>
<keyword evidence="1" id="KW-1133">Transmembrane helix</keyword>
<feature type="transmembrane region" description="Helical" evidence="1">
    <location>
        <begin position="158"/>
        <end position="178"/>
    </location>
</feature>
<comment type="caution">
    <text evidence="2">The sequence shown here is derived from an EMBL/GenBank/DDBJ whole genome shotgun (WGS) entry which is preliminary data.</text>
</comment>
<sequence length="327" mass="34431">MTLKTHSNLIAGVALAIVATLSWALNFIAPYVTGAYTIHDLLVVRFLIAGALGLGVVLLYRAQLRLLHRDQVLLGASLGVIGYLGYSACIAAGIIFGGPVLTPAFIGMVPVLLALLGNATSKTLQWRKLAIPLIFLTVGLLLSNLGALHQPVAGGGSWLMGLLFSIGAVILWLAFSWLNQRALLTLPAHASGAWTGLMMTGAGLGTLCLLPVVQAFDLFKLPSLGFSVPVAGHLYLWGFVIALMSSFVGAWAWNAASRRLPMVLSGQLIALESLFATLLGLWFHGRLPTLLETSGLAAVLVGVVMGVRIILTTRDPVKVIALASPDA</sequence>
<dbReference type="EMBL" id="JQGJ01000020">
    <property type="protein sequence ID" value="KHK62269.1"/>
    <property type="molecule type" value="Genomic_DNA"/>
</dbReference>
<dbReference type="SUPFAM" id="SSF103481">
    <property type="entry name" value="Multidrug resistance efflux transporter EmrE"/>
    <property type="match status" value="1"/>
</dbReference>
<proteinExistence type="predicted"/>
<evidence type="ECO:0000313" key="3">
    <source>
        <dbReference type="Proteomes" id="UP000030949"/>
    </source>
</evidence>
<dbReference type="AlphaFoldDB" id="A0A0B1YUK3"/>
<feature type="transmembrane region" description="Helical" evidence="1">
    <location>
        <begin position="190"/>
        <end position="214"/>
    </location>
</feature>
<name>A0A0B1YUK3_9PSED</name>
<keyword evidence="1" id="KW-0472">Membrane</keyword>
<dbReference type="InterPro" id="IPR037185">
    <property type="entry name" value="EmrE-like"/>
</dbReference>
<feature type="transmembrane region" description="Helical" evidence="1">
    <location>
        <begin position="295"/>
        <end position="311"/>
    </location>
</feature>
<feature type="transmembrane region" description="Helical" evidence="1">
    <location>
        <begin position="260"/>
        <end position="283"/>
    </location>
</feature>